<proteinExistence type="predicted"/>
<organism evidence="6 7">
    <name type="scientific">Aquincola agrisoli</name>
    <dbReference type="NCBI Taxonomy" id="3119538"/>
    <lineage>
        <taxon>Bacteria</taxon>
        <taxon>Pseudomonadati</taxon>
        <taxon>Pseudomonadota</taxon>
        <taxon>Betaproteobacteria</taxon>
        <taxon>Burkholderiales</taxon>
        <taxon>Sphaerotilaceae</taxon>
        <taxon>Aquincola</taxon>
    </lineage>
</organism>
<accession>A0AAW9QCG0</accession>
<dbReference type="PANTHER" id="PTHR30385:SF8">
    <property type="entry name" value="RNA POLYMERASE SIGMA-E FACTOR"/>
    <property type="match status" value="1"/>
</dbReference>
<keyword evidence="4" id="KW-0804">Transcription</keyword>
<dbReference type="SUPFAM" id="SSF88946">
    <property type="entry name" value="Sigma2 domain of RNA polymerase sigma factors"/>
    <property type="match status" value="1"/>
</dbReference>
<evidence type="ECO:0000256" key="3">
    <source>
        <dbReference type="ARBA" id="ARBA00023125"/>
    </source>
</evidence>
<dbReference type="SUPFAM" id="SSF88659">
    <property type="entry name" value="Sigma3 and sigma4 domains of RNA polymerase sigma factors"/>
    <property type="match status" value="2"/>
</dbReference>
<gene>
    <name evidence="6" type="ORF">V4F39_04225</name>
</gene>
<evidence type="ECO:0000256" key="4">
    <source>
        <dbReference type="ARBA" id="ARBA00023163"/>
    </source>
</evidence>
<protein>
    <submittedName>
        <fullName evidence="6">Sigma-70 family RNA polymerase sigma factor</fullName>
    </submittedName>
</protein>
<evidence type="ECO:0000313" key="6">
    <source>
        <dbReference type="EMBL" id="MEF7613107.1"/>
    </source>
</evidence>
<dbReference type="InterPro" id="IPR013324">
    <property type="entry name" value="RNA_pol_sigma_r3/r4-like"/>
</dbReference>
<comment type="caution">
    <text evidence="6">The sequence shown here is derived from an EMBL/GenBank/DDBJ whole genome shotgun (WGS) entry which is preliminary data.</text>
</comment>
<feature type="region of interest" description="Disordered" evidence="5">
    <location>
        <begin position="146"/>
        <end position="168"/>
    </location>
</feature>
<dbReference type="RefSeq" id="WP_332288044.1">
    <property type="nucleotide sequence ID" value="NZ_JAZIBG010000012.1"/>
</dbReference>
<name>A0AAW9QCG0_9BURK</name>
<reference evidence="6 7" key="1">
    <citation type="submission" date="2024-02" db="EMBL/GenBank/DDBJ databases">
        <title>Genome sequence of Aquincola sp. MAHUQ-54.</title>
        <authorList>
            <person name="Huq M.A."/>
        </authorList>
    </citation>
    <scope>NUCLEOTIDE SEQUENCE [LARGE SCALE GENOMIC DNA]</scope>
    <source>
        <strain evidence="6 7">MAHUQ-54</strain>
    </source>
</reference>
<evidence type="ECO:0000256" key="2">
    <source>
        <dbReference type="ARBA" id="ARBA00023082"/>
    </source>
</evidence>
<dbReference type="Proteomes" id="UP001336250">
    <property type="component" value="Unassembled WGS sequence"/>
</dbReference>
<evidence type="ECO:0000313" key="7">
    <source>
        <dbReference type="Proteomes" id="UP001336250"/>
    </source>
</evidence>
<dbReference type="NCBIfam" id="TIGR02937">
    <property type="entry name" value="sigma70-ECF"/>
    <property type="match status" value="1"/>
</dbReference>
<dbReference type="PANTHER" id="PTHR30385">
    <property type="entry name" value="SIGMA FACTOR F FLAGELLAR"/>
    <property type="match status" value="1"/>
</dbReference>
<dbReference type="GO" id="GO:0003677">
    <property type="term" value="F:DNA binding"/>
    <property type="evidence" value="ECO:0007669"/>
    <property type="project" value="UniProtKB-KW"/>
</dbReference>
<keyword evidence="1" id="KW-0805">Transcription regulation</keyword>
<dbReference type="InterPro" id="IPR013325">
    <property type="entry name" value="RNA_pol_sigma_r2"/>
</dbReference>
<keyword evidence="2" id="KW-0731">Sigma factor</keyword>
<keyword evidence="7" id="KW-1185">Reference proteome</keyword>
<dbReference type="InterPro" id="IPR014284">
    <property type="entry name" value="RNA_pol_sigma-70_dom"/>
</dbReference>
<evidence type="ECO:0000256" key="5">
    <source>
        <dbReference type="SAM" id="MobiDB-lite"/>
    </source>
</evidence>
<evidence type="ECO:0000256" key="1">
    <source>
        <dbReference type="ARBA" id="ARBA00023015"/>
    </source>
</evidence>
<dbReference type="EMBL" id="JAZIBG010000012">
    <property type="protein sequence ID" value="MEF7613107.1"/>
    <property type="molecule type" value="Genomic_DNA"/>
</dbReference>
<dbReference type="Gene3D" id="1.10.1740.10">
    <property type="match status" value="1"/>
</dbReference>
<keyword evidence="3" id="KW-0238">DNA-binding</keyword>
<sequence>MISMEGVCSSLVARNTSWVRQEAASLARRLPSNVERADLIQAGLIAVAQSAVAFEWEGDHDSEEAREAFVRYARMRVRGAMLDELRGMDVLPRSDRRKVKALEIARDRWIAAHGREPNLSELGEVCGLTVAEVADLQYAAHMAHPRSLSPRADDEAPEHVHEPATAHDEVEARVDTGLVLRHLEKLFAKLPESERRVIDAYLGVGMTPVQLAGSMDLSPSRIAQMYANVCRKIAIHMGHAPVRAADLNGAESSDKFDALMDARDSELSRQPGGTHWAAMLETVLTAPAERFGEASAGEEHIHVGPGTRWG</sequence>
<dbReference type="GO" id="GO:0006352">
    <property type="term" value="P:DNA-templated transcription initiation"/>
    <property type="evidence" value="ECO:0007669"/>
    <property type="project" value="InterPro"/>
</dbReference>
<dbReference type="AlphaFoldDB" id="A0AAW9QCG0"/>
<feature type="compositionally biased region" description="Basic and acidic residues" evidence="5">
    <location>
        <begin position="151"/>
        <end position="168"/>
    </location>
</feature>
<dbReference type="GO" id="GO:0016987">
    <property type="term" value="F:sigma factor activity"/>
    <property type="evidence" value="ECO:0007669"/>
    <property type="project" value="UniProtKB-KW"/>
</dbReference>
<dbReference type="Gene3D" id="1.20.140.160">
    <property type="match status" value="1"/>
</dbReference>